<protein>
    <submittedName>
        <fullName evidence="1">WG repeat-containing protein</fullName>
    </submittedName>
</protein>
<dbReference type="SUPFAM" id="SSF69360">
    <property type="entry name" value="Cell wall binding repeat"/>
    <property type="match status" value="1"/>
</dbReference>
<dbReference type="AlphaFoldDB" id="A0A3Z9VBG9"/>
<gene>
    <name evidence="1" type="ORF">B9Q54_02125</name>
</gene>
<reference evidence="1 2" key="1">
    <citation type="submission" date="2018-05" db="EMBL/GenBank/DDBJ databases">
        <authorList>
            <consortium name="NARMS: The National Antimicrobial Resistance Monitoring System"/>
        </authorList>
    </citation>
    <scope>NUCLEOTIDE SEQUENCE [LARGE SCALE GENOMIC DNA]</scope>
    <source>
        <strain evidence="1 2">FSIS1711007</strain>
    </source>
</reference>
<dbReference type="EMBL" id="AACGUZ010000003">
    <property type="protein sequence ID" value="EAK5103074.1"/>
    <property type="molecule type" value="Genomic_DNA"/>
</dbReference>
<comment type="caution">
    <text evidence="1">The sequence shown here is derived from an EMBL/GenBank/DDBJ whole genome shotgun (WGS) entry which is preliminary data.</text>
</comment>
<dbReference type="PANTHER" id="PTHR37841:SF1">
    <property type="entry name" value="DUF3298 DOMAIN-CONTAINING PROTEIN"/>
    <property type="match status" value="1"/>
</dbReference>
<dbReference type="Pfam" id="PF14903">
    <property type="entry name" value="WG_beta_rep"/>
    <property type="match status" value="1"/>
</dbReference>
<dbReference type="PANTHER" id="PTHR37841">
    <property type="entry name" value="GLR2918 PROTEIN"/>
    <property type="match status" value="1"/>
</dbReference>
<dbReference type="Proteomes" id="UP000409545">
    <property type="component" value="Unassembled WGS sequence"/>
</dbReference>
<proteinExistence type="predicted"/>
<name>A0A3Z9VBG9_CAMCO</name>
<accession>A0A3Z9VBG9</accession>
<evidence type="ECO:0000313" key="2">
    <source>
        <dbReference type="Proteomes" id="UP000409545"/>
    </source>
</evidence>
<dbReference type="InterPro" id="IPR032774">
    <property type="entry name" value="WG_beta_rep"/>
</dbReference>
<sequence>MNTTINRIKTMFKAIFQFLSGIINDLNRDKIWDSKDGISKTKINGKYGFINDNGESIVKPYFDMVYDFNDDLALVELNGKYGFINKKGEVAIDLKFDFAYSFHRGYAIVKIKKKWGVINESGNMILQPIFDDITGPDKHGEAFFATLKGKFGIVDKNSNFTQL</sequence>
<evidence type="ECO:0000313" key="1">
    <source>
        <dbReference type="EMBL" id="EAK5103074.1"/>
    </source>
</evidence>
<organism evidence="1 2">
    <name type="scientific">Campylobacter coli</name>
    <dbReference type="NCBI Taxonomy" id="195"/>
    <lineage>
        <taxon>Bacteria</taxon>
        <taxon>Pseudomonadati</taxon>
        <taxon>Campylobacterota</taxon>
        <taxon>Epsilonproteobacteria</taxon>
        <taxon>Campylobacterales</taxon>
        <taxon>Campylobacteraceae</taxon>
        <taxon>Campylobacter</taxon>
    </lineage>
</organism>